<dbReference type="InterPro" id="IPR008928">
    <property type="entry name" value="6-hairpin_glycosidase_sf"/>
</dbReference>
<dbReference type="InterPro" id="IPR052043">
    <property type="entry name" value="PolySaccharide_Degr_Enz"/>
</dbReference>
<dbReference type="RefSeq" id="WP_263053051.1">
    <property type="nucleotide sequence ID" value="NZ_CP106735.1"/>
</dbReference>
<keyword evidence="1 2" id="KW-0378">Hydrolase</keyword>
<gene>
    <name evidence="2" type="ORF">N7E81_09510</name>
</gene>
<dbReference type="Proteomes" id="UP001062165">
    <property type="component" value="Chromosome"/>
</dbReference>
<dbReference type="InterPro" id="IPR012341">
    <property type="entry name" value="6hp_glycosidase-like_sf"/>
</dbReference>
<dbReference type="InterPro" id="IPR010905">
    <property type="entry name" value="Glyco_hydro_88"/>
</dbReference>
<dbReference type="GO" id="GO:0016787">
    <property type="term" value="F:hydrolase activity"/>
    <property type="evidence" value="ECO:0007669"/>
    <property type="project" value="UniProtKB-KW"/>
</dbReference>
<evidence type="ECO:0000256" key="1">
    <source>
        <dbReference type="ARBA" id="ARBA00022801"/>
    </source>
</evidence>
<sequence>MNKLINVLLLVMLSACSQSVGERVETIDVAKPLTIYEQMANSEIIRNPDPRLLDFRKAPKWEYSNGLICSAMLKTWQATGNKKYYDYVRYYTDSLINPDGSIKTYHKSDFNIDRVNSGKILFTLYEETGDEKYRLAIDTLRDQMRDQPRTSEGGFWHKKIYPYQMWLDGLYMGSPFLAQYAKEFNEPALFDDVALQVAQIEKHTYHVDKQLYYHGYDESRDQRWADPVTGLSPNVWGRAMGWYAMALVDILDFFPEDHPNRKDILAAIDRMAAGLIRYQDDETGLWWQIMDRPGDKDNYLEASCSSMFTYFFLKAVEKGYLPADHKAVAVKSYEGIMAHFIETNDDGTVSLTTNCAVAGLGGNPYRDASYEYYVNEPKRDNDPKGVGPFIMAAILYQNQKAAETN</sequence>
<name>A0ABY6D580_9BACT</name>
<dbReference type="PANTHER" id="PTHR33886:SF8">
    <property type="entry name" value="UNSATURATED RHAMNOGALACTURONAN HYDROLASE (EUROFUNG)"/>
    <property type="match status" value="1"/>
</dbReference>
<evidence type="ECO:0000313" key="3">
    <source>
        <dbReference type="Proteomes" id="UP001062165"/>
    </source>
</evidence>
<dbReference type="PANTHER" id="PTHR33886">
    <property type="entry name" value="UNSATURATED RHAMNOGALACTURONAN HYDROLASE (EUROFUNG)"/>
    <property type="match status" value="1"/>
</dbReference>
<dbReference type="SUPFAM" id="SSF48208">
    <property type="entry name" value="Six-hairpin glycosidases"/>
    <property type="match status" value="1"/>
</dbReference>
<accession>A0ABY6D580</accession>
<proteinExistence type="predicted"/>
<organism evidence="2 3">
    <name type="scientific">Reichenbachiella carrageenanivorans</name>
    <dbReference type="NCBI Taxonomy" id="2979869"/>
    <lineage>
        <taxon>Bacteria</taxon>
        <taxon>Pseudomonadati</taxon>
        <taxon>Bacteroidota</taxon>
        <taxon>Cytophagia</taxon>
        <taxon>Cytophagales</taxon>
        <taxon>Reichenbachiellaceae</taxon>
        <taxon>Reichenbachiella</taxon>
    </lineage>
</organism>
<keyword evidence="3" id="KW-1185">Reference proteome</keyword>
<dbReference type="EMBL" id="CP106735">
    <property type="protein sequence ID" value="UXX81327.1"/>
    <property type="molecule type" value="Genomic_DNA"/>
</dbReference>
<evidence type="ECO:0000313" key="2">
    <source>
        <dbReference type="EMBL" id="UXX81327.1"/>
    </source>
</evidence>
<reference evidence="2" key="1">
    <citation type="submission" date="2022-10" db="EMBL/GenBank/DDBJ databases">
        <title>Comparative genomics and taxonomic characterization of three novel marine species of genus Reichenbachiella exhibiting antioxidant and polysaccharide degradation activities.</title>
        <authorList>
            <person name="Muhammad N."/>
            <person name="Lee Y.-J."/>
            <person name="Ko J."/>
            <person name="Kim S.-G."/>
        </authorList>
    </citation>
    <scope>NUCLEOTIDE SEQUENCE</scope>
    <source>
        <strain evidence="2">Wsw4-B4</strain>
    </source>
</reference>
<dbReference type="Gene3D" id="1.50.10.10">
    <property type="match status" value="1"/>
</dbReference>
<dbReference type="Pfam" id="PF07470">
    <property type="entry name" value="Glyco_hydro_88"/>
    <property type="match status" value="1"/>
</dbReference>
<dbReference type="PROSITE" id="PS51257">
    <property type="entry name" value="PROKAR_LIPOPROTEIN"/>
    <property type="match status" value="1"/>
</dbReference>
<protein>
    <submittedName>
        <fullName evidence="2">Glycoside hydrolase family 88 protein</fullName>
    </submittedName>
</protein>